<proteinExistence type="predicted"/>
<dbReference type="Pfam" id="PF10387">
    <property type="entry name" value="DUF2442"/>
    <property type="match status" value="1"/>
</dbReference>
<dbReference type="Proteomes" id="UP000663720">
    <property type="component" value="Chromosome"/>
</dbReference>
<accession>A0A975BE39</accession>
<dbReference type="InterPro" id="IPR018841">
    <property type="entry name" value="DUF2442"/>
</dbReference>
<dbReference type="EMBL" id="CP061799">
    <property type="protein sequence ID" value="QTA83484.1"/>
    <property type="molecule type" value="Genomic_DNA"/>
</dbReference>
<keyword evidence="2" id="KW-1185">Reference proteome</keyword>
<name>A0A975BE39_9BACT</name>
<dbReference type="AlphaFoldDB" id="A0A975BE39"/>
<dbReference type="RefSeq" id="WP_207689328.1">
    <property type="nucleotide sequence ID" value="NZ_CP061799.1"/>
</dbReference>
<evidence type="ECO:0000313" key="2">
    <source>
        <dbReference type="Proteomes" id="UP000663720"/>
    </source>
</evidence>
<sequence length="81" mass="9306">MNIFLKGKSVGFDDKYLRVELDDGRIISTPMSWYKELQEASFKQLANYNLICNGTGIEWPDIDYHLSIESMMIVNSQKIAA</sequence>
<protein>
    <submittedName>
        <fullName evidence="1">DUF2442</fullName>
    </submittedName>
</protein>
<organism evidence="1 2">
    <name type="scientific">Desulfonema limicola</name>
    <dbReference type="NCBI Taxonomy" id="45656"/>
    <lineage>
        <taxon>Bacteria</taxon>
        <taxon>Pseudomonadati</taxon>
        <taxon>Thermodesulfobacteriota</taxon>
        <taxon>Desulfobacteria</taxon>
        <taxon>Desulfobacterales</taxon>
        <taxon>Desulfococcaceae</taxon>
        <taxon>Desulfonema</taxon>
    </lineage>
</organism>
<evidence type="ECO:0000313" key="1">
    <source>
        <dbReference type="EMBL" id="QTA83484.1"/>
    </source>
</evidence>
<dbReference type="KEGG" id="dli:dnl_58940"/>
<dbReference type="Gene3D" id="3.30.2020.40">
    <property type="entry name" value="Uncharacterised protein PF10387, DUF2442"/>
    <property type="match status" value="1"/>
</dbReference>
<reference evidence="1" key="1">
    <citation type="journal article" date="2021" name="Microb. Physiol.">
        <title>Proteogenomic Insights into the Physiology of Marine, Sulfate-Reducing, Filamentous Desulfonema limicola and Desulfonema magnum.</title>
        <authorList>
            <person name="Schnaars V."/>
            <person name="Wohlbrand L."/>
            <person name="Scheve S."/>
            <person name="Hinrichs C."/>
            <person name="Reinhardt R."/>
            <person name="Rabus R."/>
        </authorList>
    </citation>
    <scope>NUCLEOTIDE SEQUENCE</scope>
    <source>
        <strain evidence="1">5ac10</strain>
    </source>
</reference>
<gene>
    <name evidence="1" type="ORF">dnl_58940</name>
</gene>